<accession>A0A1M4Y155</accession>
<dbReference type="SUPFAM" id="SSF141371">
    <property type="entry name" value="PilZ domain-like"/>
    <property type="match status" value="1"/>
</dbReference>
<dbReference type="AlphaFoldDB" id="A0A1M4Y155"/>
<dbReference type="Gene3D" id="2.40.10.220">
    <property type="entry name" value="predicted glycosyltransferase like domains"/>
    <property type="match status" value="1"/>
</dbReference>
<evidence type="ECO:0000313" key="2">
    <source>
        <dbReference type="EMBL" id="SHE99212.1"/>
    </source>
</evidence>
<organism evidence="2 3">
    <name type="scientific">Desulfacinum infernum DSM 9756</name>
    <dbReference type="NCBI Taxonomy" id="1121391"/>
    <lineage>
        <taxon>Bacteria</taxon>
        <taxon>Pseudomonadati</taxon>
        <taxon>Thermodesulfobacteriota</taxon>
        <taxon>Syntrophobacteria</taxon>
        <taxon>Syntrophobacterales</taxon>
        <taxon>Syntrophobacteraceae</taxon>
        <taxon>Desulfacinum</taxon>
    </lineage>
</organism>
<evidence type="ECO:0000259" key="1">
    <source>
        <dbReference type="Pfam" id="PF07238"/>
    </source>
</evidence>
<evidence type="ECO:0000313" key="3">
    <source>
        <dbReference type="Proteomes" id="UP000184076"/>
    </source>
</evidence>
<dbReference type="Proteomes" id="UP000184076">
    <property type="component" value="Unassembled WGS sequence"/>
</dbReference>
<dbReference type="RefSeq" id="WP_073037835.1">
    <property type="nucleotide sequence ID" value="NZ_FQVB01000009.1"/>
</dbReference>
<feature type="domain" description="PilZ" evidence="1">
    <location>
        <begin position="6"/>
        <end position="107"/>
    </location>
</feature>
<proteinExistence type="predicted"/>
<dbReference type="EMBL" id="FQVB01000009">
    <property type="protein sequence ID" value="SHE99212.1"/>
    <property type="molecule type" value="Genomic_DNA"/>
</dbReference>
<dbReference type="OrthoDB" id="5518064at2"/>
<keyword evidence="3" id="KW-1185">Reference proteome</keyword>
<reference evidence="3" key="1">
    <citation type="submission" date="2016-11" db="EMBL/GenBank/DDBJ databases">
        <authorList>
            <person name="Varghese N."/>
            <person name="Submissions S."/>
        </authorList>
    </citation>
    <scope>NUCLEOTIDE SEQUENCE [LARGE SCALE GENOMIC DNA]</scope>
    <source>
        <strain evidence="3">DSM 9756</strain>
    </source>
</reference>
<protein>
    <submittedName>
        <fullName evidence="2">PilZ domain-containing protein</fullName>
    </submittedName>
</protein>
<dbReference type="GO" id="GO:0035438">
    <property type="term" value="F:cyclic-di-GMP binding"/>
    <property type="evidence" value="ECO:0007669"/>
    <property type="project" value="InterPro"/>
</dbReference>
<dbReference type="Pfam" id="PF07238">
    <property type="entry name" value="PilZ"/>
    <property type="match status" value="1"/>
</dbReference>
<dbReference type="InterPro" id="IPR009875">
    <property type="entry name" value="PilZ_domain"/>
</dbReference>
<sequence>MWPFSDRRKKRRYEVSWQAVLHADFNEEKTAMDVTVVEVSLAGARLEMPSLLTGSKHVLAGQPTRLVLEILLSEGLFAAPIRFQWARYEEDIRKFHVGVSFEDPSRECLSVLEAEFRTIRRATA</sequence>
<name>A0A1M4Y155_9BACT</name>
<gene>
    <name evidence="2" type="ORF">SAMN02745206_01165</name>
</gene>